<dbReference type="InterPro" id="IPR046335">
    <property type="entry name" value="LacI/GalR-like_sensor"/>
</dbReference>
<dbReference type="CDD" id="cd01392">
    <property type="entry name" value="HTH_LacI"/>
    <property type="match status" value="1"/>
</dbReference>
<protein>
    <submittedName>
        <fullName evidence="5">HTH-type transcriptional regulator DegA</fullName>
    </submittedName>
</protein>
<organism evidence="5">
    <name type="scientific">Schaalia odontolytica</name>
    <dbReference type="NCBI Taxonomy" id="1660"/>
    <lineage>
        <taxon>Bacteria</taxon>
        <taxon>Bacillati</taxon>
        <taxon>Actinomycetota</taxon>
        <taxon>Actinomycetes</taxon>
        <taxon>Actinomycetales</taxon>
        <taxon>Actinomycetaceae</taxon>
        <taxon>Schaalia</taxon>
    </lineage>
</organism>
<dbReference type="InterPro" id="IPR000843">
    <property type="entry name" value="HTH_LacI"/>
</dbReference>
<dbReference type="InterPro" id="IPR010982">
    <property type="entry name" value="Lambda_DNA-bd_dom_sf"/>
</dbReference>
<keyword evidence="2" id="KW-0238">DNA-binding</keyword>
<dbReference type="GO" id="GO:0003700">
    <property type="term" value="F:DNA-binding transcription factor activity"/>
    <property type="evidence" value="ECO:0007669"/>
    <property type="project" value="TreeGrafter"/>
</dbReference>
<proteinExistence type="predicted"/>
<evidence type="ECO:0000256" key="2">
    <source>
        <dbReference type="ARBA" id="ARBA00023125"/>
    </source>
</evidence>
<dbReference type="GO" id="GO:0000976">
    <property type="term" value="F:transcription cis-regulatory region binding"/>
    <property type="evidence" value="ECO:0007669"/>
    <property type="project" value="TreeGrafter"/>
</dbReference>
<dbReference type="PANTHER" id="PTHR30146:SF153">
    <property type="entry name" value="LACTOSE OPERON REPRESSOR"/>
    <property type="match status" value="1"/>
</dbReference>
<dbReference type="AlphaFoldDB" id="A0A6N2SSW0"/>
<dbReference type="Gene3D" id="3.40.50.2300">
    <property type="match status" value="2"/>
</dbReference>
<evidence type="ECO:0000256" key="3">
    <source>
        <dbReference type="ARBA" id="ARBA00023163"/>
    </source>
</evidence>
<keyword evidence="3" id="KW-0804">Transcription</keyword>
<evidence type="ECO:0000313" key="5">
    <source>
        <dbReference type="EMBL" id="VYS94605.1"/>
    </source>
</evidence>
<evidence type="ECO:0000256" key="1">
    <source>
        <dbReference type="ARBA" id="ARBA00023015"/>
    </source>
</evidence>
<dbReference type="InterPro" id="IPR028082">
    <property type="entry name" value="Peripla_BP_I"/>
</dbReference>
<name>A0A6N2SSW0_9ACTO</name>
<dbReference type="SUPFAM" id="SSF53822">
    <property type="entry name" value="Periplasmic binding protein-like I"/>
    <property type="match status" value="1"/>
</dbReference>
<dbReference type="PROSITE" id="PS50932">
    <property type="entry name" value="HTH_LACI_2"/>
    <property type="match status" value="1"/>
</dbReference>
<dbReference type="Pfam" id="PF13377">
    <property type="entry name" value="Peripla_BP_3"/>
    <property type="match status" value="1"/>
</dbReference>
<dbReference type="SUPFAM" id="SSF47413">
    <property type="entry name" value="lambda repressor-like DNA-binding domains"/>
    <property type="match status" value="1"/>
</dbReference>
<reference evidence="5" key="1">
    <citation type="submission" date="2019-11" db="EMBL/GenBank/DDBJ databases">
        <authorList>
            <person name="Feng L."/>
        </authorList>
    </citation>
    <scope>NUCLEOTIDE SEQUENCE</scope>
    <source>
        <strain evidence="5">AodontolyticusLFYP35</strain>
    </source>
</reference>
<dbReference type="Gene3D" id="1.10.260.40">
    <property type="entry name" value="lambda repressor-like DNA-binding domains"/>
    <property type="match status" value="1"/>
</dbReference>
<sequence length="358" mass="38659">MISLPQIPTITLAPLLKGTSMSKNRTRMADIASHAGVSIATVSRVFNGVGQVSDDTRYRVLTAIDELGYERPSMLADDNRLIIGVIVPELTNPIFATFAHTIHSEVDRAGAQAFIASQTPGTTSEEEHTQAFLARGVSGLIFVSGRHADLQADLSRYTNLSQIHMPFVTINGAREEVQAPDFSTEDALGIRASIQHLKELGHRKIAMLGGRHHVVPARRKAEAFRQVMAQEFGITTPTIIETFYTYEAAASATHALIDAGITAIIAGSDLQAMGAIRTIQSRGLSVPGDISVIGFDDSFLMPHLSPALTTVRQPVQAISHSAVSSLFDAIQSQNPQQHQDFAFTPDLVVRSSTGHARF</sequence>
<dbReference type="Pfam" id="PF00356">
    <property type="entry name" value="LacI"/>
    <property type="match status" value="1"/>
</dbReference>
<evidence type="ECO:0000259" key="4">
    <source>
        <dbReference type="PROSITE" id="PS50932"/>
    </source>
</evidence>
<keyword evidence="1" id="KW-0805">Transcription regulation</keyword>
<feature type="domain" description="HTH lacI-type" evidence="4">
    <location>
        <begin position="26"/>
        <end position="81"/>
    </location>
</feature>
<gene>
    <name evidence="5" type="primary">degA</name>
    <name evidence="5" type="ORF">AOLFYP35_00939</name>
</gene>
<dbReference type="EMBL" id="CACRSM010000002">
    <property type="protein sequence ID" value="VYS94605.1"/>
    <property type="molecule type" value="Genomic_DNA"/>
</dbReference>
<dbReference type="PANTHER" id="PTHR30146">
    <property type="entry name" value="LACI-RELATED TRANSCRIPTIONAL REPRESSOR"/>
    <property type="match status" value="1"/>
</dbReference>
<accession>A0A6N2SSW0</accession>
<dbReference type="SMART" id="SM00354">
    <property type="entry name" value="HTH_LACI"/>
    <property type="match status" value="1"/>
</dbReference>